<proteinExistence type="predicted"/>
<sequence>MNSAVQLGPFIIQIAWIVLAGGLVTGYLLLTYSSPFRGSTWSDFRETVSTSIGMFIMAFFFGTIPLKINIFISDPLAVISYPSGRAELYLAILLMVTYLLYSNVKKKVSLTMYLHGLLYILLPTSFIHAFFTQKIGQKIWEPVSHFMPWSNHPVFLYMMFINAILLIWLLRLEKKQINTESKVISIYFLWVLSHLTIALVDRSPIFFSIPITPVFYFGLLIIGIGVYISRLVKKKGN</sequence>
<dbReference type="HOGENOM" id="CLU_1168797_0_0_9"/>
<dbReference type="EMBL" id="CP002394">
    <property type="protein sequence ID" value="ADU29594.1"/>
    <property type="molecule type" value="Genomic_DNA"/>
</dbReference>
<keyword evidence="3" id="KW-1185">Reference proteome</keyword>
<dbReference type="AlphaFoldDB" id="E6TTF8"/>
<keyword evidence="1" id="KW-0472">Membrane</keyword>
<evidence type="ECO:0000313" key="3">
    <source>
        <dbReference type="Proteomes" id="UP000001401"/>
    </source>
</evidence>
<dbReference type="KEGG" id="bco:Bcell_1329"/>
<feature type="transmembrane region" description="Helical" evidence="1">
    <location>
        <begin position="6"/>
        <end position="30"/>
    </location>
</feature>
<gene>
    <name evidence="2" type="ordered locus">Bcell_1329</name>
</gene>
<protein>
    <submittedName>
        <fullName evidence="2">Uncharacterized protein</fullName>
    </submittedName>
</protein>
<reference evidence="2" key="1">
    <citation type="submission" date="2010-12" db="EMBL/GenBank/DDBJ databases">
        <title>Complete sequence of Bacillus cellulosilyticus DSM 2522.</title>
        <authorList>
            <consortium name="US DOE Joint Genome Institute"/>
            <person name="Lucas S."/>
            <person name="Copeland A."/>
            <person name="Lapidus A."/>
            <person name="Cheng J.-F."/>
            <person name="Bruce D."/>
            <person name="Goodwin L."/>
            <person name="Pitluck S."/>
            <person name="Chertkov O."/>
            <person name="Detter J.C."/>
            <person name="Han C."/>
            <person name="Tapia R."/>
            <person name="Land M."/>
            <person name="Hauser L."/>
            <person name="Jeffries C."/>
            <person name="Kyrpides N."/>
            <person name="Ivanova N."/>
            <person name="Mikhailova N."/>
            <person name="Brumm P."/>
            <person name="Mead D."/>
            <person name="Woyke T."/>
        </authorList>
    </citation>
    <scope>NUCLEOTIDE SEQUENCE [LARGE SCALE GENOMIC DNA]</scope>
    <source>
        <strain evidence="2">DSM 2522</strain>
    </source>
</reference>
<accession>E6TTF8</accession>
<organism evidence="2 3">
    <name type="scientific">Evansella cellulosilytica (strain ATCC 21833 / DSM 2522 / FERM P-1141 / JCM 9156 / N-4)</name>
    <name type="common">Bacillus cellulosilyticus</name>
    <dbReference type="NCBI Taxonomy" id="649639"/>
    <lineage>
        <taxon>Bacteria</taxon>
        <taxon>Bacillati</taxon>
        <taxon>Bacillota</taxon>
        <taxon>Bacilli</taxon>
        <taxon>Bacillales</taxon>
        <taxon>Bacillaceae</taxon>
        <taxon>Evansella</taxon>
    </lineage>
</organism>
<dbReference type="eggNOG" id="ENOG5030EP3">
    <property type="taxonomic scope" value="Bacteria"/>
</dbReference>
<dbReference type="Proteomes" id="UP000001401">
    <property type="component" value="Chromosome"/>
</dbReference>
<feature type="transmembrane region" description="Helical" evidence="1">
    <location>
        <begin position="84"/>
        <end position="101"/>
    </location>
</feature>
<name>E6TTF8_EVAC2</name>
<feature type="transmembrane region" description="Helical" evidence="1">
    <location>
        <begin position="206"/>
        <end position="228"/>
    </location>
</feature>
<evidence type="ECO:0000313" key="2">
    <source>
        <dbReference type="EMBL" id="ADU29594.1"/>
    </source>
</evidence>
<feature type="transmembrane region" description="Helical" evidence="1">
    <location>
        <begin position="51"/>
        <end position="72"/>
    </location>
</feature>
<feature type="transmembrane region" description="Helical" evidence="1">
    <location>
        <begin position="184"/>
        <end position="200"/>
    </location>
</feature>
<dbReference type="RefSeq" id="WP_013487932.1">
    <property type="nucleotide sequence ID" value="NC_014829.1"/>
</dbReference>
<feature type="transmembrane region" description="Helical" evidence="1">
    <location>
        <begin position="154"/>
        <end position="172"/>
    </location>
</feature>
<feature type="transmembrane region" description="Helical" evidence="1">
    <location>
        <begin position="113"/>
        <end position="131"/>
    </location>
</feature>
<dbReference type="STRING" id="649639.Bcell_1329"/>
<keyword evidence="1" id="KW-0812">Transmembrane</keyword>
<evidence type="ECO:0000256" key="1">
    <source>
        <dbReference type="SAM" id="Phobius"/>
    </source>
</evidence>
<dbReference type="OrthoDB" id="2440835at2"/>
<keyword evidence="1" id="KW-1133">Transmembrane helix</keyword>